<keyword evidence="2" id="KW-0378">Hydrolase</keyword>
<dbReference type="InterPro" id="IPR050248">
    <property type="entry name" value="Polysacc_deacetylase_ArnD"/>
</dbReference>
<dbReference type="InterPro" id="IPR025303">
    <property type="entry name" value="PdaC"/>
</dbReference>
<dbReference type="InterPro" id="IPR011330">
    <property type="entry name" value="Glyco_hydro/deAcase_b/a-brl"/>
</dbReference>
<proteinExistence type="predicted"/>
<gene>
    <name evidence="5" type="ORF">D1970_02330</name>
</gene>
<dbReference type="GO" id="GO:0016020">
    <property type="term" value="C:membrane"/>
    <property type="evidence" value="ECO:0007669"/>
    <property type="project" value="TreeGrafter"/>
</dbReference>
<dbReference type="Gene3D" id="3.20.20.370">
    <property type="entry name" value="Glycoside hydrolase/deacetylase"/>
    <property type="match status" value="1"/>
</dbReference>
<sequence>MKPTKFTYLALTLVFLIGGFFFLLKSNQAQQTAQVKKSNNTTIEHSKYEGVDIKSAISDEETFHSAIHYPIFQEEALNKKIEKSISKIHNNFREEVSIESKKHLKENPATLLVSFDIYEAADDVYSIVFSEESYVNGANGRAKTKIFLVDTKEGKFIKQHEIFTDDRKAGEKLYLLLNQQFKSSKDYRDYYFEDQLKERIKDNSNLENMYLTDKSMNYKFGKYEVTAGAAGMPEISIPLSKVQDLLAPQWKKRLKLQDNIKEDQSNPEAQNKKNENNKLSAQQEPTAPAPQSGKQVALTFDDGPHPQNTPAILNLLKKYDAKATFFMLGSRVDFYPDVAKQVAEQGHELGNHTWDHKDLTTLPAFEVQDEIKKTDYAIKKATGIPSSAYRPPYGAFNDQVKNSAGGTPVLWSVDTLDWKSKNPNEVLSIVKSNVGDNSIILMHDIHATTVEALDKVLQYLKSEGYHFVTVSEIQA</sequence>
<evidence type="ECO:0000313" key="6">
    <source>
        <dbReference type="Proteomes" id="UP000265816"/>
    </source>
</evidence>
<feature type="compositionally biased region" description="Basic and acidic residues" evidence="3">
    <location>
        <begin position="259"/>
        <end position="276"/>
    </location>
</feature>
<dbReference type="SUPFAM" id="SSF88713">
    <property type="entry name" value="Glycoside hydrolase/deacetylase"/>
    <property type="match status" value="1"/>
</dbReference>
<dbReference type="Gene3D" id="3.30.565.40">
    <property type="entry name" value="Fervidobacterium nodosum Rt17-B1 like"/>
    <property type="match status" value="1"/>
</dbReference>
<feature type="domain" description="NodB homology" evidence="4">
    <location>
        <begin position="294"/>
        <end position="468"/>
    </location>
</feature>
<protein>
    <submittedName>
        <fullName evidence="5">DUF3298 domain-containing protein</fullName>
    </submittedName>
</protein>
<keyword evidence="6" id="KW-1185">Reference proteome</keyword>
<keyword evidence="1" id="KW-0479">Metal-binding</keyword>
<dbReference type="InterPro" id="IPR021729">
    <property type="entry name" value="DUF3298"/>
</dbReference>
<dbReference type="PANTHER" id="PTHR10587">
    <property type="entry name" value="GLYCOSYL TRANSFERASE-RELATED"/>
    <property type="match status" value="1"/>
</dbReference>
<reference evidence="5 6" key="1">
    <citation type="submission" date="2018-08" db="EMBL/GenBank/DDBJ databases">
        <title>Bacillus jemisoniae sp. nov., Bacillus chryseoplanitiae sp. nov., Bacillus resnikiae sp. nov., and Bacillus frankliniae sp. nov., isolated from Viking spacecraft and associated surfaces.</title>
        <authorList>
            <person name="Seuylemezian A."/>
            <person name="Vaishampayan P."/>
        </authorList>
    </citation>
    <scope>NUCLEOTIDE SEQUENCE [LARGE SCALE GENOMIC DNA]</scope>
    <source>
        <strain evidence="5 6">JJ-247</strain>
    </source>
</reference>
<dbReference type="GO" id="GO:0046872">
    <property type="term" value="F:metal ion binding"/>
    <property type="evidence" value="ECO:0007669"/>
    <property type="project" value="UniProtKB-KW"/>
</dbReference>
<dbReference type="Pfam" id="PF13739">
    <property type="entry name" value="PdaC"/>
    <property type="match status" value="1"/>
</dbReference>
<dbReference type="PANTHER" id="PTHR10587:SF133">
    <property type="entry name" value="CHITIN DEACETYLASE 1-RELATED"/>
    <property type="match status" value="1"/>
</dbReference>
<dbReference type="Pfam" id="PF01522">
    <property type="entry name" value="Polysacc_deac_1"/>
    <property type="match status" value="1"/>
</dbReference>
<dbReference type="Proteomes" id="UP000265816">
    <property type="component" value="Unassembled WGS sequence"/>
</dbReference>
<dbReference type="Pfam" id="PF11738">
    <property type="entry name" value="DUF3298"/>
    <property type="match status" value="1"/>
</dbReference>
<evidence type="ECO:0000313" key="5">
    <source>
        <dbReference type="EMBL" id="RID88349.1"/>
    </source>
</evidence>
<evidence type="ECO:0000256" key="1">
    <source>
        <dbReference type="ARBA" id="ARBA00022723"/>
    </source>
</evidence>
<dbReference type="CDD" id="cd10954">
    <property type="entry name" value="CE4_CtAXE_like"/>
    <property type="match status" value="1"/>
</dbReference>
<dbReference type="GO" id="GO:0016810">
    <property type="term" value="F:hydrolase activity, acting on carbon-nitrogen (but not peptide) bonds"/>
    <property type="evidence" value="ECO:0007669"/>
    <property type="project" value="InterPro"/>
</dbReference>
<accession>A0A398BDK9</accession>
<dbReference type="OrthoDB" id="9812065at2"/>
<evidence type="ECO:0000259" key="4">
    <source>
        <dbReference type="PROSITE" id="PS51677"/>
    </source>
</evidence>
<organism evidence="5 6">
    <name type="scientific">Mesobacillus zeae</name>
    <dbReference type="NCBI Taxonomy" id="1917180"/>
    <lineage>
        <taxon>Bacteria</taxon>
        <taxon>Bacillati</taxon>
        <taxon>Bacillota</taxon>
        <taxon>Bacilli</taxon>
        <taxon>Bacillales</taxon>
        <taxon>Bacillaceae</taxon>
        <taxon>Mesobacillus</taxon>
    </lineage>
</organism>
<dbReference type="Gene3D" id="3.90.640.20">
    <property type="entry name" value="Heat-shock cognate protein, ATPase"/>
    <property type="match status" value="1"/>
</dbReference>
<dbReference type="EMBL" id="QWVT01000007">
    <property type="protein sequence ID" value="RID88349.1"/>
    <property type="molecule type" value="Genomic_DNA"/>
</dbReference>
<dbReference type="AlphaFoldDB" id="A0A398BDK9"/>
<dbReference type="InterPro" id="IPR037126">
    <property type="entry name" value="PdaC/RsiV-like_sf"/>
</dbReference>
<comment type="caution">
    <text evidence="5">The sequence shown here is derived from an EMBL/GenBank/DDBJ whole genome shotgun (WGS) entry which is preliminary data.</text>
</comment>
<dbReference type="PROSITE" id="PS51677">
    <property type="entry name" value="NODB"/>
    <property type="match status" value="1"/>
</dbReference>
<dbReference type="InterPro" id="IPR002509">
    <property type="entry name" value="NODB_dom"/>
</dbReference>
<evidence type="ECO:0000256" key="2">
    <source>
        <dbReference type="ARBA" id="ARBA00022801"/>
    </source>
</evidence>
<dbReference type="GO" id="GO:0005975">
    <property type="term" value="P:carbohydrate metabolic process"/>
    <property type="evidence" value="ECO:0007669"/>
    <property type="project" value="InterPro"/>
</dbReference>
<name>A0A398BDK9_9BACI</name>
<evidence type="ECO:0000256" key="3">
    <source>
        <dbReference type="SAM" id="MobiDB-lite"/>
    </source>
</evidence>
<dbReference type="RefSeq" id="WP_119111267.1">
    <property type="nucleotide sequence ID" value="NZ_CBCSEO010000008.1"/>
</dbReference>
<feature type="region of interest" description="Disordered" evidence="3">
    <location>
        <begin position="259"/>
        <end position="304"/>
    </location>
</feature>